<dbReference type="RefSeq" id="WP_028755281.1">
    <property type="nucleotide sequence ID" value="NZ_JACIIG010000034.1"/>
</dbReference>
<evidence type="ECO:0000256" key="2">
    <source>
        <dbReference type="SAM" id="Phobius"/>
    </source>
</evidence>
<dbReference type="OrthoDB" id="9804158at2"/>
<feature type="compositionally biased region" description="Low complexity" evidence="1">
    <location>
        <begin position="368"/>
        <end position="386"/>
    </location>
</feature>
<keyword evidence="2" id="KW-1133">Transmembrane helix</keyword>
<feature type="compositionally biased region" description="Polar residues" evidence="1">
    <location>
        <begin position="407"/>
        <end position="426"/>
    </location>
</feature>
<evidence type="ECO:0000313" key="3">
    <source>
        <dbReference type="EMBL" id="MBB4571706.1"/>
    </source>
</evidence>
<dbReference type="InterPro" id="IPR009273">
    <property type="entry name" value="DUF930"/>
</dbReference>
<evidence type="ECO:0008006" key="5">
    <source>
        <dbReference type="Google" id="ProtNLM"/>
    </source>
</evidence>
<feature type="compositionally biased region" description="Low complexity" evidence="1">
    <location>
        <begin position="211"/>
        <end position="224"/>
    </location>
</feature>
<evidence type="ECO:0000256" key="1">
    <source>
        <dbReference type="SAM" id="MobiDB-lite"/>
    </source>
</evidence>
<feature type="compositionally biased region" description="Basic and acidic residues" evidence="1">
    <location>
        <begin position="263"/>
        <end position="273"/>
    </location>
</feature>
<keyword evidence="2" id="KW-0472">Membrane</keyword>
<keyword evidence="4" id="KW-1185">Reference proteome</keyword>
<dbReference type="AlphaFoldDB" id="A0A7W6ZZX7"/>
<dbReference type="Pfam" id="PF06059">
    <property type="entry name" value="DUF930"/>
    <property type="match status" value="1"/>
</dbReference>
<dbReference type="Proteomes" id="UP000543836">
    <property type="component" value="Unassembled WGS sequence"/>
</dbReference>
<feature type="compositionally biased region" description="Polar residues" evidence="1">
    <location>
        <begin position="122"/>
        <end position="132"/>
    </location>
</feature>
<feature type="compositionally biased region" description="Polar residues" evidence="1">
    <location>
        <begin position="183"/>
        <end position="196"/>
    </location>
</feature>
<dbReference type="EMBL" id="JACIIG010000034">
    <property type="protein sequence ID" value="MBB4571706.1"/>
    <property type="molecule type" value="Genomic_DNA"/>
</dbReference>
<reference evidence="3 4" key="1">
    <citation type="submission" date="2020-08" db="EMBL/GenBank/DDBJ databases">
        <title>Genomic Encyclopedia of Type Strains, Phase IV (KMG-V): Genome sequencing to study the core and pangenomes of soil and plant-associated prokaryotes.</title>
        <authorList>
            <person name="Whitman W."/>
        </authorList>
    </citation>
    <scope>NUCLEOTIDE SEQUENCE [LARGE SCALE GENOMIC DNA]</scope>
    <source>
        <strain evidence="3 4">SEMIA 492</strain>
    </source>
</reference>
<feature type="compositionally biased region" description="Low complexity" evidence="1">
    <location>
        <begin position="144"/>
        <end position="159"/>
    </location>
</feature>
<protein>
    <recommendedName>
        <fullName evidence="5">DUF930 domain-containing protein</fullName>
    </recommendedName>
</protein>
<feature type="transmembrane region" description="Helical" evidence="2">
    <location>
        <begin position="21"/>
        <end position="41"/>
    </location>
</feature>
<dbReference type="GeneID" id="32525217"/>
<feature type="region of interest" description="Disordered" evidence="1">
    <location>
        <begin position="53"/>
        <end position="439"/>
    </location>
</feature>
<feature type="compositionally biased region" description="Low complexity" evidence="1">
    <location>
        <begin position="246"/>
        <end position="262"/>
    </location>
</feature>
<name>A0A7W6ZZX7_9HYPH</name>
<feature type="compositionally biased region" description="Polar residues" evidence="1">
    <location>
        <begin position="282"/>
        <end position="306"/>
    </location>
</feature>
<accession>A0A7W6ZZX7</accession>
<evidence type="ECO:0000313" key="4">
    <source>
        <dbReference type="Proteomes" id="UP000543836"/>
    </source>
</evidence>
<gene>
    <name evidence="3" type="ORF">GGE60_005871</name>
</gene>
<keyword evidence="2" id="KW-0812">Transmembrane</keyword>
<proteinExistence type="predicted"/>
<comment type="caution">
    <text evidence="3">The sequence shown here is derived from an EMBL/GenBank/DDBJ whole genome shotgun (WGS) entry which is preliminary data.</text>
</comment>
<feature type="compositionally biased region" description="Basic and acidic residues" evidence="1">
    <location>
        <begin position="81"/>
        <end position="118"/>
    </location>
</feature>
<sequence>MERVAEQRKPDERRWGLIPSILLHILFFAALFLLPVVAMPIPQPEDSINVEMVPQPKEQAQNAAKPQEQRSGRLPTPTPRPDQKDPSKEKAASTDKTEGEQTADKLSDKSKTKTEKGPDPNAQEQNAKSQEPAQADKPADVKADQPSPATQQADAQPQPSDTPSPTPADDQAKPQDQTGDHAQAQQQDQTPPNSDPATEAQKPDQTPQTKDANTQPQQQTADQPALDASASQVAAEANVQPQADVTPPASDAASQQQQAQEVAKADAEAKAAKPDAATSATDPNSSDPASMPTPQELATDQASDTQVMEPDKPSTDQAGTQADQKDGAASDPIAGQAKTAEGQVDQNSQQQAAADPKVASDVAVPTTGGALPQQQSQDQSISGGASDPTAGTTFVPEPQPRPQQQPSSADGTQQASISDPSQTQQKSGDKTGGQQGKFIQAKRFYSGTEMARMSKDELDAWKKLPRLERVRQLCNSEEKLQFGHELHAVGFINSALSPAMISPTGLYGDGVAIQTSKGWQQVQFKCQVDEDALKVAAFSYAVKGRVPASRLEKLGVPSN</sequence>
<organism evidence="3 4">
    <name type="scientific">Rhizobium leucaenae</name>
    <dbReference type="NCBI Taxonomy" id="29450"/>
    <lineage>
        <taxon>Bacteria</taxon>
        <taxon>Pseudomonadati</taxon>
        <taxon>Pseudomonadota</taxon>
        <taxon>Alphaproteobacteria</taxon>
        <taxon>Hyphomicrobiales</taxon>
        <taxon>Rhizobiaceae</taxon>
        <taxon>Rhizobium/Agrobacterium group</taxon>
        <taxon>Rhizobium</taxon>
    </lineage>
</organism>